<dbReference type="Gene3D" id="3.40.1550.10">
    <property type="entry name" value="CheC-like"/>
    <property type="match status" value="1"/>
</dbReference>
<sequence>MKAEKLNIFISSVMAFFDQVGEKLTDVDTPYLNSNATPLAYDYSGIITITGPLTGCVYVSAETPLLRDLLITLGEPENSLALLKDLIGEVANTVSGNARTEFGSDFIISPPKIVDGAPSANFLPKDKRTYVIPFHWHEHDGVIGICVSYSN</sequence>
<evidence type="ECO:0000313" key="3">
    <source>
        <dbReference type="EMBL" id="OBX51116.1"/>
    </source>
</evidence>
<evidence type="ECO:0000259" key="2">
    <source>
        <dbReference type="Pfam" id="PF13690"/>
    </source>
</evidence>
<keyword evidence="1" id="KW-0145">Chemotaxis</keyword>
<dbReference type="AlphaFoldDB" id="A0A1B8PKG9"/>
<dbReference type="CDD" id="cd17906">
    <property type="entry name" value="CheX"/>
    <property type="match status" value="1"/>
</dbReference>
<dbReference type="Proteomes" id="UP000594834">
    <property type="component" value="Chromosome"/>
</dbReference>
<name>A0A1B8PKG9_MORNO</name>
<evidence type="ECO:0000256" key="1">
    <source>
        <dbReference type="ARBA" id="ARBA00022500"/>
    </source>
</evidence>
<dbReference type="InterPro" id="IPR028976">
    <property type="entry name" value="CheC-like_sf"/>
</dbReference>
<evidence type="ECO:0000313" key="8">
    <source>
        <dbReference type="Proteomes" id="UP000594834"/>
    </source>
</evidence>
<protein>
    <submittedName>
        <fullName evidence="3">Chemotaxis protein CheC</fullName>
    </submittedName>
    <submittedName>
        <fullName evidence="5">Chemotaxis protein CheX</fullName>
    </submittedName>
</protein>
<dbReference type="Proteomes" id="UP000092671">
    <property type="component" value="Unassembled WGS sequence"/>
</dbReference>
<evidence type="ECO:0000313" key="5">
    <source>
        <dbReference type="EMBL" id="QPT45126.1"/>
    </source>
</evidence>
<dbReference type="Proteomes" id="UP000092575">
    <property type="component" value="Unassembled WGS sequence"/>
</dbReference>
<evidence type="ECO:0000313" key="4">
    <source>
        <dbReference type="EMBL" id="OBX84834.1"/>
    </source>
</evidence>
<reference evidence="4 6" key="1">
    <citation type="submission" date="2016-05" db="EMBL/GenBank/DDBJ databases">
        <title>Draft genome sequence of Moraxella nonliquefaciens CCUG 348T.</title>
        <authorList>
            <person name="Salva-Serra F."/>
            <person name="Engstrom-Jakobsson H."/>
            <person name="Thorell K."/>
            <person name="Gonzales-Siles L."/>
            <person name="Karlsson R."/>
            <person name="Boulund F."/>
            <person name="Engstrand L."/>
            <person name="Kristiansson E."/>
            <person name="Moore E."/>
        </authorList>
    </citation>
    <scope>NUCLEOTIDE SEQUENCE [LARGE SCALE GENOMIC DNA]</scope>
    <source>
        <strain evidence="4 6">CCUG 348</strain>
    </source>
</reference>
<feature type="domain" description="Chemotaxis phosphatase CheX-like" evidence="2">
    <location>
        <begin position="43"/>
        <end position="135"/>
    </location>
</feature>
<keyword evidence="8" id="KW-1185">Reference proteome</keyword>
<dbReference type="Pfam" id="PF13690">
    <property type="entry name" value="CheX"/>
    <property type="match status" value="1"/>
</dbReference>
<proteinExistence type="predicted"/>
<organism evidence="3 7">
    <name type="scientific">Moraxella nonliquefaciens</name>
    <dbReference type="NCBI Taxonomy" id="478"/>
    <lineage>
        <taxon>Bacteria</taxon>
        <taxon>Pseudomonadati</taxon>
        <taxon>Pseudomonadota</taxon>
        <taxon>Gammaproteobacteria</taxon>
        <taxon>Moraxellales</taxon>
        <taxon>Moraxellaceae</taxon>
        <taxon>Moraxella</taxon>
    </lineage>
</organism>
<evidence type="ECO:0000313" key="6">
    <source>
        <dbReference type="Proteomes" id="UP000092575"/>
    </source>
</evidence>
<dbReference type="OrthoDB" id="9788100at2"/>
<gene>
    <name evidence="4" type="ORF">A7456_01240</name>
    <name evidence="3" type="ORF">A9Z60_08005</name>
    <name evidence="5" type="ORF">I6G26_03725</name>
</gene>
<dbReference type="EMBL" id="LXTW01000012">
    <property type="protein sequence ID" value="OBX84834.1"/>
    <property type="molecule type" value="Genomic_DNA"/>
</dbReference>
<dbReference type="InterPro" id="IPR028051">
    <property type="entry name" value="CheX-like_dom"/>
</dbReference>
<dbReference type="STRING" id="478.A7456_01240"/>
<dbReference type="GO" id="GO:0006935">
    <property type="term" value="P:chemotaxis"/>
    <property type="evidence" value="ECO:0007669"/>
    <property type="project" value="UniProtKB-KW"/>
</dbReference>
<dbReference type="SUPFAM" id="SSF103039">
    <property type="entry name" value="CheC-like"/>
    <property type="match status" value="1"/>
</dbReference>
<dbReference type="EMBL" id="LZDN01000007">
    <property type="protein sequence ID" value="OBX51116.1"/>
    <property type="molecule type" value="Genomic_DNA"/>
</dbReference>
<reference evidence="5 8" key="3">
    <citation type="submission" date="2020-12" db="EMBL/GenBank/DDBJ databases">
        <title>FDA dAtabase for Regulatory Grade micrObial Sequences (FDA-ARGOS): Supporting development and validation of Infectious Disease Dx tests.</title>
        <authorList>
            <person name="Sproer C."/>
            <person name="Gronow S."/>
            <person name="Severitt S."/>
            <person name="Schroder I."/>
            <person name="Tallon L."/>
            <person name="Sadzewicz L."/>
            <person name="Zhao X."/>
            <person name="Boylan J."/>
            <person name="Ott S."/>
            <person name="Bowen H."/>
            <person name="Vavikolanu K."/>
            <person name="Mehta A."/>
            <person name="Aluvathingal J."/>
            <person name="Nadendla S."/>
            <person name="Lowell S."/>
            <person name="Myers T."/>
            <person name="Yan Y."/>
            <person name="Sichtig H."/>
        </authorList>
    </citation>
    <scope>NUCLEOTIDE SEQUENCE [LARGE SCALE GENOMIC DNA]</scope>
    <source>
        <strain evidence="5 8">FDAARGOS_869</strain>
    </source>
</reference>
<reference evidence="3 7" key="2">
    <citation type="submission" date="2016-06" db="EMBL/GenBank/DDBJ databases">
        <title>Draft genome of Moraxella nonliquefaciens CCUG 60284.</title>
        <authorList>
            <person name="Salva-Serra F."/>
            <person name="Engstrom-Jakobsson H."/>
            <person name="Thorell K."/>
            <person name="Gonzales-Siles L."/>
            <person name="Karlsson R."/>
            <person name="Boulund F."/>
            <person name="Engstrand L."/>
            <person name="Kristiansson E."/>
            <person name="Moore E."/>
        </authorList>
    </citation>
    <scope>NUCLEOTIDE SEQUENCE [LARGE SCALE GENOMIC DNA]</scope>
    <source>
        <strain evidence="3 7">CCUG 60284</strain>
    </source>
</reference>
<accession>A0A1B8PKG9</accession>
<dbReference type="RefSeq" id="WP_066884552.1">
    <property type="nucleotide sequence ID" value="NZ_CP065728.1"/>
</dbReference>
<dbReference type="EMBL" id="CP065728">
    <property type="protein sequence ID" value="QPT45126.1"/>
    <property type="molecule type" value="Genomic_DNA"/>
</dbReference>
<evidence type="ECO:0000313" key="7">
    <source>
        <dbReference type="Proteomes" id="UP000092671"/>
    </source>
</evidence>